<accession>A0A8S9NCS3</accession>
<feature type="region of interest" description="Disordered" evidence="1">
    <location>
        <begin position="234"/>
        <end position="279"/>
    </location>
</feature>
<comment type="caution">
    <text evidence="2">The sequence shown here is derived from an EMBL/GenBank/DDBJ whole genome shotgun (WGS) entry which is preliminary data.</text>
</comment>
<protein>
    <submittedName>
        <fullName evidence="2">Uncharacterized protein</fullName>
    </submittedName>
</protein>
<evidence type="ECO:0000313" key="2">
    <source>
        <dbReference type="EMBL" id="KAF3501822.1"/>
    </source>
</evidence>
<evidence type="ECO:0000256" key="1">
    <source>
        <dbReference type="SAM" id="MobiDB-lite"/>
    </source>
</evidence>
<feature type="compositionally biased region" description="Polar residues" evidence="1">
    <location>
        <begin position="12"/>
        <end position="21"/>
    </location>
</feature>
<name>A0A8S9NCS3_BRACR</name>
<sequence>MSPKAHQRAQDSELTVWSFGSRSGDGDLTMIESRSDNLKNLLGESAPKSTRISPQEDNSTAQVCLNQDRRLGVRREMATTMIKSQSSRDEIISSSRDKVAEIITSSTIFSTKETASASSKKETERERADRSLQTTPHQLASAPPVLVKSSQVCNDFWIKTPMVLVSVYTSCFFINTLREEEKSDLESITSQATFSSSFSSPRHTDLDPEFSARSHQALASTSQKLHDLKKNMKKRGHLAKTSLPQPVRASRQNVKEAQPLSIYQRRRSQAPSRALFFES</sequence>
<dbReference type="Proteomes" id="UP000712600">
    <property type="component" value="Unassembled WGS sequence"/>
</dbReference>
<feature type="region of interest" description="Disordered" evidence="1">
    <location>
        <begin position="1"/>
        <end position="61"/>
    </location>
</feature>
<evidence type="ECO:0000313" key="3">
    <source>
        <dbReference type="Proteomes" id="UP000712600"/>
    </source>
</evidence>
<gene>
    <name evidence="2" type="ORF">F2Q69_00041209</name>
</gene>
<organism evidence="2 3">
    <name type="scientific">Brassica cretica</name>
    <name type="common">Mustard</name>
    <dbReference type="NCBI Taxonomy" id="69181"/>
    <lineage>
        <taxon>Eukaryota</taxon>
        <taxon>Viridiplantae</taxon>
        <taxon>Streptophyta</taxon>
        <taxon>Embryophyta</taxon>
        <taxon>Tracheophyta</taxon>
        <taxon>Spermatophyta</taxon>
        <taxon>Magnoliopsida</taxon>
        <taxon>eudicotyledons</taxon>
        <taxon>Gunneridae</taxon>
        <taxon>Pentapetalae</taxon>
        <taxon>rosids</taxon>
        <taxon>malvids</taxon>
        <taxon>Brassicales</taxon>
        <taxon>Brassicaceae</taxon>
        <taxon>Brassiceae</taxon>
        <taxon>Brassica</taxon>
    </lineage>
</organism>
<feature type="compositionally biased region" description="Basic and acidic residues" evidence="1">
    <location>
        <begin position="119"/>
        <end position="130"/>
    </location>
</feature>
<reference evidence="2" key="1">
    <citation type="submission" date="2019-12" db="EMBL/GenBank/DDBJ databases">
        <title>Genome sequencing and annotation of Brassica cretica.</title>
        <authorList>
            <person name="Studholme D.J."/>
            <person name="Sarris P."/>
        </authorList>
    </citation>
    <scope>NUCLEOTIDE SEQUENCE</scope>
    <source>
        <strain evidence="2">PFS-109/04</strain>
        <tissue evidence="2">Leaf</tissue>
    </source>
</reference>
<feature type="region of interest" description="Disordered" evidence="1">
    <location>
        <begin position="113"/>
        <end position="139"/>
    </location>
</feature>
<feature type="compositionally biased region" description="Polar residues" evidence="1">
    <location>
        <begin position="47"/>
        <end position="61"/>
    </location>
</feature>
<proteinExistence type="predicted"/>
<dbReference type="EMBL" id="QGKX02001621">
    <property type="protein sequence ID" value="KAF3501822.1"/>
    <property type="molecule type" value="Genomic_DNA"/>
</dbReference>
<dbReference type="AlphaFoldDB" id="A0A8S9NCS3"/>